<evidence type="ECO:0000259" key="3">
    <source>
        <dbReference type="Pfam" id="PF06985"/>
    </source>
</evidence>
<dbReference type="InterPro" id="IPR010730">
    <property type="entry name" value="HET"/>
</dbReference>
<dbReference type="PANTHER" id="PTHR10622">
    <property type="entry name" value="HET DOMAIN-CONTAINING PROTEIN"/>
    <property type="match status" value="1"/>
</dbReference>
<protein>
    <recommendedName>
        <fullName evidence="3">Heterokaryon incompatibility domain-containing protein</fullName>
    </recommendedName>
</protein>
<keyword evidence="1" id="KW-0175">Coiled coil</keyword>
<feature type="domain" description="Heterokaryon incompatibility" evidence="3">
    <location>
        <begin position="24"/>
        <end position="148"/>
    </location>
</feature>
<gene>
    <name evidence="4" type="ORF">CKM354_000626900</name>
</gene>
<name>A0A9P3CHL1_9PEZI</name>
<dbReference type="Proteomes" id="UP000825890">
    <property type="component" value="Unassembled WGS sequence"/>
</dbReference>
<dbReference type="RefSeq" id="XP_044657511.1">
    <property type="nucleotide sequence ID" value="XM_044801576.1"/>
</dbReference>
<evidence type="ECO:0000313" key="5">
    <source>
        <dbReference type="Proteomes" id="UP000825890"/>
    </source>
</evidence>
<proteinExistence type="predicted"/>
<sequence length="664" mass="75263">MWLLNARTRCLENFFDDRQMYVKYAILSHTWGKDEVGFDDIHQDRAKSMAGYRKIDFTCEQALKDGIEHVWVDTCCIDKRSSAELSEAINSMYRWYYNAQVCYAFLEDYLPPEGTAPDRRISMILDDERVQEKLIGCSWFTRGWTLQELIAPATVRFYDGGWNFIGTKWQCMSPLIRITGIPKEVLVNREQLSTTSIAQRMSWASRRTTSRLEDQAYCLLGLFDVNMPLLYGEGSKAFVRLQEEIIQARSWEDQDHSIFAFQSWDGRLLADSPKCFDGCNDLLTTTLAGESAFELSKRGLPISLLGAAIPSEDQNPNDANGAMNDLVVMLNCTKDSGETRIALHLRARPQVDMSGHPRLDIGREELVYDRMSSLDAVLRTDLENYRRMDVMIARRAFVWPTISRQLVIKCAGASFHTDAFEGRDDSQRKDLETWGSRHRRRRSNRGLASEVETDSNTVTMGSRNDGKLFAIFTLEYTTTSGEPDSITIHESVEAFYDERPSIVVQVEADARSAPPSISACCSDTTRFIASREAQSKLLPLRIGISRSFRVNSGNYLHIKAGLGFETGQGILHLNVTRTKTKACSPPKVGIETEHSNHRDLWQAASPSHVSESHLAASKLASNAVEGQAVRALQRELSDLRDEVRSLYKRFPRDHQALTRSLEKE</sequence>
<dbReference type="GeneID" id="68291844"/>
<keyword evidence="5" id="KW-1185">Reference proteome</keyword>
<dbReference type="OrthoDB" id="674604at2759"/>
<evidence type="ECO:0000313" key="4">
    <source>
        <dbReference type="EMBL" id="GIZ43024.1"/>
    </source>
</evidence>
<dbReference type="AlphaFoldDB" id="A0A9P3CHL1"/>
<comment type="caution">
    <text evidence="4">The sequence shown here is derived from an EMBL/GenBank/DDBJ whole genome shotgun (WGS) entry which is preliminary data.</text>
</comment>
<dbReference type="Pfam" id="PF06985">
    <property type="entry name" value="HET"/>
    <property type="match status" value="1"/>
</dbReference>
<feature type="region of interest" description="Disordered" evidence="2">
    <location>
        <begin position="426"/>
        <end position="459"/>
    </location>
</feature>
<dbReference type="PANTHER" id="PTHR10622:SF10">
    <property type="entry name" value="HET DOMAIN-CONTAINING PROTEIN"/>
    <property type="match status" value="1"/>
</dbReference>
<evidence type="ECO:0000256" key="2">
    <source>
        <dbReference type="SAM" id="MobiDB-lite"/>
    </source>
</evidence>
<feature type="coiled-coil region" evidence="1">
    <location>
        <begin position="622"/>
        <end position="649"/>
    </location>
</feature>
<evidence type="ECO:0000256" key="1">
    <source>
        <dbReference type="SAM" id="Coils"/>
    </source>
</evidence>
<dbReference type="EMBL" id="BOLY01000004">
    <property type="protein sequence ID" value="GIZ43024.1"/>
    <property type="molecule type" value="Genomic_DNA"/>
</dbReference>
<accession>A0A9P3CHL1</accession>
<organism evidence="4 5">
    <name type="scientific">Cercospora kikuchii</name>
    <dbReference type="NCBI Taxonomy" id="84275"/>
    <lineage>
        <taxon>Eukaryota</taxon>
        <taxon>Fungi</taxon>
        <taxon>Dikarya</taxon>
        <taxon>Ascomycota</taxon>
        <taxon>Pezizomycotina</taxon>
        <taxon>Dothideomycetes</taxon>
        <taxon>Dothideomycetidae</taxon>
        <taxon>Mycosphaerellales</taxon>
        <taxon>Mycosphaerellaceae</taxon>
        <taxon>Cercospora</taxon>
    </lineage>
</organism>
<reference evidence="4 5" key="1">
    <citation type="submission" date="2021-01" db="EMBL/GenBank/DDBJ databases">
        <title>Cercospora kikuchii MAFF 305040 whole genome shotgun sequence.</title>
        <authorList>
            <person name="Kashiwa T."/>
            <person name="Suzuki T."/>
        </authorList>
    </citation>
    <scope>NUCLEOTIDE SEQUENCE [LARGE SCALE GENOMIC DNA]</scope>
    <source>
        <strain evidence="4 5">MAFF 305040</strain>
    </source>
</reference>